<evidence type="ECO:0000313" key="2">
    <source>
        <dbReference type="Proteomes" id="UP000008037"/>
    </source>
</evidence>
<keyword evidence="2" id="KW-1185">Reference proteome</keyword>
<gene>
    <name evidence="1" type="ordered locus">Ngar_c09960</name>
</gene>
<sequence length="58" mass="6819">MITVSLVAYKKYLQWSLVMQRQFPSNRMMPGLVQHLEDVLKIVDETAYNYNLDLSTLL</sequence>
<dbReference type="InParanoid" id="K0IGH8"/>
<name>K0IGH8_NITGG</name>
<dbReference type="Proteomes" id="UP000008037">
    <property type="component" value="Chromosome"/>
</dbReference>
<dbReference type="KEGG" id="nga:Ngar_c09960"/>
<reference evidence="1 2" key="1">
    <citation type="journal article" date="2012" name="Environ. Microbiol.">
        <title>The genome of the ammonia-oxidizing Candidatus Nitrososphaera gargensis: insights into metabolic versatility and environmental adaptations.</title>
        <authorList>
            <person name="Spang A."/>
            <person name="Poehlein A."/>
            <person name="Offre P."/>
            <person name="Zumbragel S."/>
            <person name="Haider S."/>
            <person name="Rychlik N."/>
            <person name="Nowka B."/>
            <person name="Schmeisser C."/>
            <person name="Lebedeva E.V."/>
            <person name="Rattei T."/>
            <person name="Bohm C."/>
            <person name="Schmid M."/>
            <person name="Galushko A."/>
            <person name="Hatzenpichler R."/>
            <person name="Weinmaier T."/>
            <person name="Daniel R."/>
            <person name="Schleper C."/>
            <person name="Spieck E."/>
            <person name="Streit W."/>
            <person name="Wagner M."/>
        </authorList>
    </citation>
    <scope>NUCLEOTIDE SEQUENCE [LARGE SCALE GENOMIC DNA]</scope>
    <source>
        <strain evidence="2">Ga9.2</strain>
    </source>
</reference>
<dbReference type="STRING" id="1237085.Ngar_c09960"/>
<organism evidence="1 2">
    <name type="scientific">Nitrososphaera gargensis (strain Ga9.2)</name>
    <dbReference type="NCBI Taxonomy" id="1237085"/>
    <lineage>
        <taxon>Archaea</taxon>
        <taxon>Nitrososphaerota</taxon>
        <taxon>Nitrososphaeria</taxon>
        <taxon>Nitrososphaerales</taxon>
        <taxon>Nitrososphaeraceae</taxon>
        <taxon>Nitrososphaera</taxon>
    </lineage>
</organism>
<dbReference type="EMBL" id="CP002408">
    <property type="protein sequence ID" value="AFU57938.1"/>
    <property type="molecule type" value="Genomic_DNA"/>
</dbReference>
<evidence type="ECO:0000313" key="1">
    <source>
        <dbReference type="EMBL" id="AFU57938.1"/>
    </source>
</evidence>
<protein>
    <submittedName>
        <fullName evidence="1">Uncharacterized protein</fullName>
    </submittedName>
</protein>
<dbReference type="BioCyc" id="CNIT1237085:G1324-994-MONOMER"/>
<dbReference type="AlphaFoldDB" id="K0IGH8"/>
<accession>K0IGH8</accession>
<dbReference type="HOGENOM" id="CLU_2968567_0_0_2"/>
<proteinExistence type="predicted"/>